<sequence length="96" mass="10362">MFYDHDDVLYLSLHRWDNGNFYSYSGSPSDLGLGVGLDKNVNITFSSEDDSYAFMTQMLKTLANEKIGLALKGGYVLEPLSASAGACLSASSPTPI</sequence>
<dbReference type="EMBL" id="QKWP01005290">
    <property type="protein sequence ID" value="RIB00105.1"/>
    <property type="molecule type" value="Genomic_DNA"/>
</dbReference>
<evidence type="ECO:0000256" key="6">
    <source>
        <dbReference type="ARBA" id="ARBA00023015"/>
    </source>
</evidence>
<keyword evidence="5" id="KW-0156">Chromatin regulator</keyword>
<keyword evidence="4" id="KW-0378">Hydrolase</keyword>
<reference evidence="9 10" key="1">
    <citation type="submission" date="2018-06" db="EMBL/GenBank/DDBJ databases">
        <title>Comparative genomics reveals the genomic features of Rhizophagus irregularis, R. cerebriforme, R. diaphanum and Gigaspora rosea, and their symbiotic lifestyle signature.</title>
        <authorList>
            <person name="Morin E."/>
            <person name="San Clemente H."/>
            <person name="Chen E.C.H."/>
            <person name="De La Providencia I."/>
            <person name="Hainaut M."/>
            <person name="Kuo A."/>
            <person name="Kohler A."/>
            <person name="Murat C."/>
            <person name="Tang N."/>
            <person name="Roy S."/>
            <person name="Loubradou J."/>
            <person name="Henrissat B."/>
            <person name="Grigoriev I.V."/>
            <person name="Corradi N."/>
            <person name="Roux C."/>
            <person name="Martin F.M."/>
        </authorList>
    </citation>
    <scope>NUCLEOTIDE SEQUENCE [LARGE SCALE GENOMIC DNA]</scope>
    <source>
        <strain evidence="9 10">DAOM 194757</strain>
    </source>
</reference>
<evidence type="ECO:0000256" key="3">
    <source>
        <dbReference type="ARBA" id="ARBA00022491"/>
    </source>
</evidence>
<keyword evidence="8" id="KW-0539">Nucleus</keyword>
<evidence type="ECO:0000256" key="5">
    <source>
        <dbReference type="ARBA" id="ARBA00022853"/>
    </source>
</evidence>
<dbReference type="Gene3D" id="3.40.800.20">
    <property type="entry name" value="Histone deacetylase domain"/>
    <property type="match status" value="2"/>
</dbReference>
<name>A0A397TPI9_9GLOM</name>
<dbReference type="GO" id="GO:0000118">
    <property type="term" value="C:histone deacetylase complex"/>
    <property type="evidence" value="ECO:0007669"/>
    <property type="project" value="TreeGrafter"/>
</dbReference>
<evidence type="ECO:0000313" key="9">
    <source>
        <dbReference type="EMBL" id="RIB00105.1"/>
    </source>
</evidence>
<evidence type="ECO:0000256" key="7">
    <source>
        <dbReference type="ARBA" id="ARBA00023163"/>
    </source>
</evidence>
<evidence type="ECO:0000256" key="8">
    <source>
        <dbReference type="ARBA" id="ARBA00023242"/>
    </source>
</evidence>
<dbReference type="STRING" id="44941.A0A397TPI9"/>
<dbReference type="AlphaFoldDB" id="A0A397TPI9"/>
<evidence type="ECO:0000313" key="10">
    <source>
        <dbReference type="Proteomes" id="UP000266673"/>
    </source>
</evidence>
<dbReference type="GO" id="GO:0141221">
    <property type="term" value="F:histone deacetylase activity, hydrolytic mechanism"/>
    <property type="evidence" value="ECO:0007669"/>
    <property type="project" value="UniProtKB-EC"/>
</dbReference>
<dbReference type="EC" id="3.5.1.98" evidence="2"/>
<dbReference type="Proteomes" id="UP000266673">
    <property type="component" value="Unassembled WGS sequence"/>
</dbReference>
<accession>A0A397TPI9</accession>
<comment type="caution">
    <text evidence="9">The sequence shown here is derived from an EMBL/GenBank/DDBJ whole genome shotgun (WGS) entry which is preliminary data.</text>
</comment>
<keyword evidence="3" id="KW-0678">Repressor</keyword>
<proteinExistence type="predicted"/>
<organism evidence="9 10">
    <name type="scientific">Gigaspora rosea</name>
    <dbReference type="NCBI Taxonomy" id="44941"/>
    <lineage>
        <taxon>Eukaryota</taxon>
        <taxon>Fungi</taxon>
        <taxon>Fungi incertae sedis</taxon>
        <taxon>Mucoromycota</taxon>
        <taxon>Glomeromycotina</taxon>
        <taxon>Glomeromycetes</taxon>
        <taxon>Diversisporales</taxon>
        <taxon>Gigasporaceae</taxon>
        <taxon>Gigaspora</taxon>
    </lineage>
</organism>
<protein>
    <recommendedName>
        <fullName evidence="2">histone deacetylase</fullName>
        <ecNumber evidence="2">3.5.1.98</ecNumber>
    </recommendedName>
</protein>
<gene>
    <name evidence="9" type="ORF">C2G38_2235633</name>
</gene>
<dbReference type="PANTHER" id="PTHR10625:SF5">
    <property type="entry name" value="HISTONE DEACETYLASE"/>
    <property type="match status" value="1"/>
</dbReference>
<dbReference type="OrthoDB" id="424012at2759"/>
<dbReference type="PANTHER" id="PTHR10625">
    <property type="entry name" value="HISTONE DEACETYLASE HDAC1-RELATED"/>
    <property type="match status" value="1"/>
</dbReference>
<dbReference type="GO" id="GO:0040029">
    <property type="term" value="P:epigenetic regulation of gene expression"/>
    <property type="evidence" value="ECO:0007669"/>
    <property type="project" value="TreeGrafter"/>
</dbReference>
<evidence type="ECO:0000256" key="2">
    <source>
        <dbReference type="ARBA" id="ARBA00012111"/>
    </source>
</evidence>
<keyword evidence="6" id="KW-0805">Transcription regulation</keyword>
<keyword evidence="7" id="KW-0804">Transcription</keyword>
<evidence type="ECO:0000256" key="4">
    <source>
        <dbReference type="ARBA" id="ARBA00022801"/>
    </source>
</evidence>
<dbReference type="InterPro" id="IPR037138">
    <property type="entry name" value="His_deacetylse_dom_sf"/>
</dbReference>
<evidence type="ECO:0000256" key="1">
    <source>
        <dbReference type="ARBA" id="ARBA00004123"/>
    </source>
</evidence>
<dbReference type="SUPFAM" id="SSF52768">
    <property type="entry name" value="Arginase/deacetylase"/>
    <property type="match status" value="1"/>
</dbReference>
<comment type="subcellular location">
    <subcellularLocation>
        <location evidence="1">Nucleus</location>
    </subcellularLocation>
</comment>
<keyword evidence="10" id="KW-1185">Reference proteome</keyword>
<dbReference type="InterPro" id="IPR023696">
    <property type="entry name" value="Ureohydrolase_dom_sf"/>
</dbReference>